<sequence length="404" mass="43724">MDEAVRVADLLFPGVDVEVERLMLTDVEVCVTVRSRAASAACPECRQRSSRVHCYYERCLADRPVASRRVRTELRARRLVCENASCTHRTSAEQIPGLTRRHARRTQSLTALLTDVALFLGGRPGTRLSARMPITTRKNTLLRLIRTLPAPEPGLIPVLGVDEFALRRRRTYATILIDMTIHRPVDGRVAMRTPILGPDDTVRAHLERLRKAEVLDQTCGKNGGGRDQARPVFGKVVDIEDGHRLRRLRHLMSAKDAAVAPRLVQLGRKVSGDRHDGRLDRGDASGRGPVSSVAGQEPESGPDVEDQVLVIDPAGSRVLIHPARPGEVGAVGGDRSEGAGTALMELARDPFGLRGLGAAVRDQAAGEAVLVGGGYFGFGQVDDAGPVPAWVAQALADQDSEAFP</sequence>
<protein>
    <recommendedName>
        <fullName evidence="4">Transposase</fullName>
    </recommendedName>
</protein>
<dbReference type="AlphaFoldDB" id="A0A0A0NPF0"/>
<comment type="caution">
    <text evidence="2">The sequence shown here is derived from an EMBL/GenBank/DDBJ whole genome shotgun (WGS) entry which is preliminary data.</text>
</comment>
<dbReference type="eggNOG" id="COG3464">
    <property type="taxonomic scope" value="Bacteria"/>
</dbReference>
<evidence type="ECO:0000313" key="3">
    <source>
        <dbReference type="Proteomes" id="UP000281594"/>
    </source>
</evidence>
<feature type="compositionally biased region" description="Basic and acidic residues" evidence="1">
    <location>
        <begin position="270"/>
        <end position="284"/>
    </location>
</feature>
<dbReference type="PANTHER" id="PTHR33498:SF1">
    <property type="entry name" value="TRANSPOSASE FOR INSERTION SEQUENCE ELEMENT IS1557"/>
    <property type="match status" value="1"/>
</dbReference>
<feature type="region of interest" description="Disordered" evidence="1">
    <location>
        <begin position="269"/>
        <end position="304"/>
    </location>
</feature>
<evidence type="ECO:0008006" key="4">
    <source>
        <dbReference type="Google" id="ProtNLM"/>
    </source>
</evidence>
<proteinExistence type="predicted"/>
<evidence type="ECO:0000313" key="2">
    <source>
        <dbReference type="EMBL" id="RLV71710.1"/>
    </source>
</evidence>
<dbReference type="Proteomes" id="UP000281594">
    <property type="component" value="Unassembled WGS sequence"/>
</dbReference>
<evidence type="ECO:0000256" key="1">
    <source>
        <dbReference type="SAM" id="MobiDB-lite"/>
    </source>
</evidence>
<organism evidence="2 3">
    <name type="scientific">Streptomyces rapamycinicus (strain ATCC 29253 / DSM 41530 / NRRL 5491 / AYB-994)</name>
    <name type="common">Streptomyces hygroscopicus (strain ATCC 29253)</name>
    <dbReference type="NCBI Taxonomy" id="1343740"/>
    <lineage>
        <taxon>Bacteria</taxon>
        <taxon>Bacillati</taxon>
        <taxon>Actinomycetota</taxon>
        <taxon>Actinomycetes</taxon>
        <taxon>Kitasatosporales</taxon>
        <taxon>Streptomycetaceae</taxon>
        <taxon>Streptomyces</taxon>
        <taxon>Streptomyces violaceusniger group</taxon>
    </lineage>
</organism>
<dbReference type="KEGG" id="src:M271_50455"/>
<dbReference type="STRING" id="1343740.M271_50455"/>
<dbReference type="HOGENOM" id="CLU_681375_0_0_11"/>
<name>A0A0A0NPF0_STRRN</name>
<reference evidence="2 3" key="1">
    <citation type="journal article" date="2018" name="J. Biol. Chem.">
        <title>Discovery of the actinoplanic acid pathway in Streptomyces rapamycinicus reveals a genetically conserved synergism with rapamycin.</title>
        <authorList>
            <person name="Mrak P."/>
            <person name="Krastel P."/>
            <person name="Pivk Lukancic P."/>
            <person name="Tao J."/>
            <person name="Pistorius D."/>
            <person name="Moore C.M."/>
        </authorList>
    </citation>
    <scope>NUCLEOTIDE SEQUENCE [LARGE SCALE GENOMIC DNA]</scope>
    <source>
        <strain evidence="2 3">NRRL 5491</strain>
    </source>
</reference>
<dbReference type="EMBL" id="QYCY01000004">
    <property type="protein sequence ID" value="RLV71710.1"/>
    <property type="molecule type" value="Genomic_DNA"/>
</dbReference>
<dbReference type="PANTHER" id="PTHR33498">
    <property type="entry name" value="TRANSPOSASE FOR INSERTION SEQUENCE ELEMENT IS1557"/>
    <property type="match status" value="1"/>
</dbReference>
<dbReference type="RefSeq" id="WP_020874928.1">
    <property type="nucleotide sequence ID" value="NC_022785.1"/>
</dbReference>
<accession>A0A0A0NPF0</accession>
<dbReference type="InterPro" id="IPR047951">
    <property type="entry name" value="Transpos_ISL3"/>
</dbReference>
<gene>
    <name evidence="2" type="ORF">D3C57_144325</name>
</gene>